<proteinExistence type="predicted"/>
<dbReference type="InterPro" id="IPR016181">
    <property type="entry name" value="Acyl_CoA_acyltransferase"/>
</dbReference>
<protein>
    <submittedName>
        <fullName evidence="2">GNAT superfamily N-acetyltransferase</fullName>
    </submittedName>
</protein>
<keyword evidence="2" id="KW-0808">Transferase</keyword>
<reference evidence="2 3" key="1">
    <citation type="submission" date="2020-08" db="EMBL/GenBank/DDBJ databases">
        <title>Functional genomics of gut bacteria from endangered species of beetles.</title>
        <authorList>
            <person name="Carlos-Shanley C."/>
        </authorList>
    </citation>
    <scope>NUCLEOTIDE SEQUENCE [LARGE SCALE GENOMIC DNA]</scope>
    <source>
        <strain evidence="2 3">S00224</strain>
    </source>
</reference>
<dbReference type="Gene3D" id="3.40.630.30">
    <property type="match status" value="1"/>
</dbReference>
<dbReference type="CDD" id="cd04301">
    <property type="entry name" value="NAT_SF"/>
    <property type="match status" value="1"/>
</dbReference>
<keyword evidence="3" id="KW-1185">Reference proteome</keyword>
<gene>
    <name evidence="2" type="ORF">HNP52_002209</name>
</gene>
<dbReference type="EMBL" id="JACHLN010000002">
    <property type="protein sequence ID" value="MBB4839140.1"/>
    <property type="molecule type" value="Genomic_DNA"/>
</dbReference>
<evidence type="ECO:0000313" key="3">
    <source>
        <dbReference type="Proteomes" id="UP000575241"/>
    </source>
</evidence>
<evidence type="ECO:0000313" key="2">
    <source>
        <dbReference type="EMBL" id="MBB4839140.1"/>
    </source>
</evidence>
<organism evidence="2 3">
    <name type="scientific">Sphingomonas kyeonggiensis</name>
    <dbReference type="NCBI Taxonomy" id="1268553"/>
    <lineage>
        <taxon>Bacteria</taxon>
        <taxon>Pseudomonadati</taxon>
        <taxon>Pseudomonadota</taxon>
        <taxon>Alphaproteobacteria</taxon>
        <taxon>Sphingomonadales</taxon>
        <taxon>Sphingomonadaceae</taxon>
        <taxon>Sphingomonas</taxon>
    </lineage>
</organism>
<name>A0A7W7K2H1_9SPHN</name>
<dbReference type="InterPro" id="IPR000182">
    <property type="entry name" value="GNAT_dom"/>
</dbReference>
<dbReference type="SUPFAM" id="SSF55729">
    <property type="entry name" value="Acyl-CoA N-acyltransferases (Nat)"/>
    <property type="match status" value="1"/>
</dbReference>
<comment type="caution">
    <text evidence="2">The sequence shown here is derived from an EMBL/GenBank/DDBJ whole genome shotgun (WGS) entry which is preliminary data.</text>
</comment>
<evidence type="ECO:0000259" key="1">
    <source>
        <dbReference type="PROSITE" id="PS51186"/>
    </source>
</evidence>
<dbReference type="RefSeq" id="WP_184166775.1">
    <property type="nucleotide sequence ID" value="NZ_JACHLN010000002.1"/>
</dbReference>
<dbReference type="Proteomes" id="UP000575241">
    <property type="component" value="Unassembled WGS sequence"/>
</dbReference>
<feature type="domain" description="N-acetyltransferase" evidence="1">
    <location>
        <begin position="6"/>
        <end position="148"/>
    </location>
</feature>
<accession>A0A7W7K2H1</accession>
<dbReference type="GO" id="GO:0016747">
    <property type="term" value="F:acyltransferase activity, transferring groups other than amino-acyl groups"/>
    <property type="evidence" value="ECO:0007669"/>
    <property type="project" value="InterPro"/>
</dbReference>
<sequence>MPIIYERFEGAVADAAAPLLHLCRAVFPDFTDSYLLDRLGRLEEPLLWLAIEDGSWKGFKLSYRRGDALLYSWLGGVMPELRGQGVASELMRRQHADAAALGYRFAETRTRAANNPMILLNLRHGFQISGFENDTNGMPVVILRKPLG</sequence>
<dbReference type="Pfam" id="PF00583">
    <property type="entry name" value="Acetyltransf_1"/>
    <property type="match status" value="1"/>
</dbReference>
<dbReference type="PROSITE" id="PS51186">
    <property type="entry name" value="GNAT"/>
    <property type="match status" value="1"/>
</dbReference>
<dbReference type="AlphaFoldDB" id="A0A7W7K2H1"/>